<dbReference type="PROSITE" id="PS00299">
    <property type="entry name" value="UBIQUITIN_1"/>
    <property type="match status" value="1"/>
</dbReference>
<evidence type="ECO:0000256" key="2">
    <source>
        <dbReference type="ARBA" id="ARBA00004496"/>
    </source>
</evidence>
<keyword evidence="8" id="KW-0539">Nucleus</keyword>
<dbReference type="SUPFAM" id="SSF47986">
    <property type="entry name" value="DEATH domain"/>
    <property type="match status" value="1"/>
</dbReference>
<proteinExistence type="inferred from homology"/>
<reference evidence="10" key="1">
    <citation type="submission" date="2023-03" db="EMBL/GenBank/DDBJ databases">
        <authorList>
            <person name="Steffen K."/>
            <person name="Cardenas P."/>
        </authorList>
    </citation>
    <scope>NUCLEOTIDE SEQUENCE</scope>
</reference>
<feature type="domain" description="Ubiquitin-like" evidence="9">
    <location>
        <begin position="49"/>
        <end position="124"/>
    </location>
</feature>
<keyword evidence="7" id="KW-0833">Ubl conjugation pathway</keyword>
<feature type="domain" description="Ubiquitin-like" evidence="9">
    <location>
        <begin position="125"/>
        <end position="197"/>
    </location>
</feature>
<accession>A0AA35S3B6</accession>
<dbReference type="PANTHER" id="PTHR10666">
    <property type="entry name" value="UBIQUITIN"/>
    <property type="match status" value="1"/>
</dbReference>
<sequence length="778" mass="87856">MIEAIEGTPRRLQQLSLDGVCLENRRRMGYYHTIISSKCRLVLRSQPQYQVFLRTLSGKTLALGVRGGDTVGHVKSVIYEKEGIPPDQVKLLSGGRVLRDEKRLRDYGLHSGSTVDLSLGLLGGMQIFVEIQTGKTITLEVEGSDTIENVKAKIQDKEGIPPDQQRLTFAGEQLVDERTLSDYEIQREYTLHMQLRRWMQIYVKTLTGKIITLEVEASDTIENVKAKIQDKEGIPPDQQRLIFAGEQLEDGRTLSDYNIQKEYTLHMQLRRWMQIYVKTLTGKTITLKVEDSDTIENVKAKIQDKEGIPADQQQLTYDGGQLEGGQTLSNYSIQEHDVIRILLLTGAFPDVEQAEILAQKEIAINPEEPLTYDWKDHGFKVTVPAGVLSGGVEQGTGQVNMYVQASLQGEYQFPDDLSPVSGVYSISVNSPVESFSKKVSLCLQHCASMGEEEDDDENTALSFYTARDTPPYIFERLPGGYFPESGEATIEVSHFSIFAVLGRSRNYAIRAFYVPKQLNVQEIHITVTQSKDLVVKKVHEIYEGQGALEGPNIIAVKFERGMDQITLDIPEEPWTKDGWRLCPLSSLRLVKESLDNYKGGKIVPAFQLELKMVEREPEDLEQRVGFLGVKPEGSYIRITRSKSVALPNIQSGQMSVEQRAFRRCHQVFHDGVDPSSLVPVLYSKSLLTPEERERAIHSTATDRERIQAILTALERRISIEPSPFNVMLAALLSEPALNAVGRKIKAIYDEERGLVTMPRRPLPHAQQPRRQRNWCRFL</sequence>
<dbReference type="CDD" id="cd01803">
    <property type="entry name" value="Ubl_ubiquitin"/>
    <property type="match status" value="1"/>
</dbReference>
<keyword evidence="4" id="KW-0963">Cytoplasm</keyword>
<name>A0AA35S3B6_GEOBA</name>
<evidence type="ECO:0000256" key="3">
    <source>
        <dbReference type="ARBA" id="ARBA00008430"/>
    </source>
</evidence>
<dbReference type="FunFam" id="3.10.20.90:FF:000009">
    <property type="entry name" value="Ubiquitin-60S ribosomal protein"/>
    <property type="match status" value="1"/>
</dbReference>
<dbReference type="AlphaFoldDB" id="A0AA35S3B6"/>
<keyword evidence="6" id="KW-0677">Repeat</keyword>
<dbReference type="PRINTS" id="PR00348">
    <property type="entry name" value="UBIQUITIN"/>
</dbReference>
<dbReference type="InterPro" id="IPR019954">
    <property type="entry name" value="Ubiquitin_CS"/>
</dbReference>
<evidence type="ECO:0000256" key="7">
    <source>
        <dbReference type="ARBA" id="ARBA00022786"/>
    </source>
</evidence>
<dbReference type="InterPro" id="IPR050158">
    <property type="entry name" value="Ubiquitin_ubiquitin-like"/>
</dbReference>
<dbReference type="InterPro" id="IPR000626">
    <property type="entry name" value="Ubiquitin-like_dom"/>
</dbReference>
<evidence type="ECO:0000256" key="6">
    <source>
        <dbReference type="ARBA" id="ARBA00022737"/>
    </source>
</evidence>
<keyword evidence="5" id="KW-1017">Isopeptide bond</keyword>
<feature type="domain" description="Ubiquitin-like" evidence="9">
    <location>
        <begin position="199"/>
        <end position="271"/>
    </location>
</feature>
<comment type="subcellular location">
    <subcellularLocation>
        <location evidence="2">Cytoplasm</location>
    </subcellularLocation>
    <subcellularLocation>
        <location evidence="1">Nucleus</location>
    </subcellularLocation>
</comment>
<protein>
    <submittedName>
        <fullName evidence="10">Polyubiquitin</fullName>
    </submittedName>
</protein>
<dbReference type="GO" id="GO:0005737">
    <property type="term" value="C:cytoplasm"/>
    <property type="evidence" value="ECO:0007669"/>
    <property type="project" value="UniProtKB-SubCell"/>
</dbReference>
<dbReference type="InterPro" id="IPR029071">
    <property type="entry name" value="Ubiquitin-like_domsf"/>
</dbReference>
<comment type="caution">
    <text evidence="10">The sequence shown here is derived from an EMBL/GenBank/DDBJ whole genome shotgun (WGS) entry which is preliminary data.</text>
</comment>
<keyword evidence="11" id="KW-1185">Reference proteome</keyword>
<dbReference type="Proteomes" id="UP001174909">
    <property type="component" value="Unassembled WGS sequence"/>
</dbReference>
<dbReference type="FunFam" id="3.10.20.90:FF:000160">
    <property type="entry name" value="Polyubiquitin-C"/>
    <property type="match status" value="2"/>
</dbReference>
<dbReference type="InterPro" id="IPR019956">
    <property type="entry name" value="Ubiquitin_dom"/>
</dbReference>
<evidence type="ECO:0000259" key="9">
    <source>
        <dbReference type="PROSITE" id="PS50053"/>
    </source>
</evidence>
<dbReference type="GO" id="GO:0005634">
    <property type="term" value="C:nucleus"/>
    <property type="evidence" value="ECO:0007669"/>
    <property type="project" value="UniProtKB-SubCell"/>
</dbReference>
<organism evidence="10 11">
    <name type="scientific">Geodia barretti</name>
    <name type="common">Barrett's horny sponge</name>
    <dbReference type="NCBI Taxonomy" id="519541"/>
    <lineage>
        <taxon>Eukaryota</taxon>
        <taxon>Metazoa</taxon>
        <taxon>Porifera</taxon>
        <taxon>Demospongiae</taxon>
        <taxon>Heteroscleromorpha</taxon>
        <taxon>Tetractinellida</taxon>
        <taxon>Astrophorina</taxon>
        <taxon>Geodiidae</taxon>
        <taxon>Geodia</taxon>
    </lineage>
</organism>
<dbReference type="Pfam" id="PF00240">
    <property type="entry name" value="ubiquitin"/>
    <property type="match status" value="4"/>
</dbReference>
<dbReference type="PROSITE" id="PS50053">
    <property type="entry name" value="UBIQUITIN_2"/>
    <property type="match status" value="4"/>
</dbReference>
<evidence type="ECO:0000256" key="1">
    <source>
        <dbReference type="ARBA" id="ARBA00004123"/>
    </source>
</evidence>
<evidence type="ECO:0000313" key="11">
    <source>
        <dbReference type="Proteomes" id="UP001174909"/>
    </source>
</evidence>
<dbReference type="InterPro" id="IPR011029">
    <property type="entry name" value="DEATH-like_dom_sf"/>
</dbReference>
<evidence type="ECO:0000256" key="4">
    <source>
        <dbReference type="ARBA" id="ARBA00022490"/>
    </source>
</evidence>
<dbReference type="SUPFAM" id="SSF54236">
    <property type="entry name" value="Ubiquitin-like"/>
    <property type="match status" value="4"/>
</dbReference>
<dbReference type="CDD" id="cd01671">
    <property type="entry name" value="CARD"/>
    <property type="match status" value="1"/>
</dbReference>
<comment type="similarity">
    <text evidence="3">Belongs to the ubiquitin family.</text>
</comment>
<evidence type="ECO:0000256" key="8">
    <source>
        <dbReference type="ARBA" id="ARBA00023242"/>
    </source>
</evidence>
<feature type="domain" description="Ubiquitin-like" evidence="9">
    <location>
        <begin position="273"/>
        <end position="343"/>
    </location>
</feature>
<evidence type="ECO:0000313" key="10">
    <source>
        <dbReference type="EMBL" id="CAI8022678.1"/>
    </source>
</evidence>
<dbReference type="Gene3D" id="3.10.20.90">
    <property type="entry name" value="Phosphatidylinositol 3-kinase Catalytic Subunit, Chain A, domain 1"/>
    <property type="match status" value="4"/>
</dbReference>
<dbReference type="SMART" id="SM00213">
    <property type="entry name" value="UBQ"/>
    <property type="match status" value="4"/>
</dbReference>
<gene>
    <name evidence="10" type="ORF">GBAR_LOCUS13309</name>
</gene>
<dbReference type="Gene3D" id="1.10.533.10">
    <property type="entry name" value="Death Domain, Fas"/>
    <property type="match status" value="1"/>
</dbReference>
<evidence type="ECO:0000256" key="5">
    <source>
        <dbReference type="ARBA" id="ARBA00022499"/>
    </source>
</evidence>
<dbReference type="EMBL" id="CASHTH010001973">
    <property type="protein sequence ID" value="CAI8022678.1"/>
    <property type="molecule type" value="Genomic_DNA"/>
</dbReference>